<name>A0AAV4AN34_9GAST</name>
<dbReference type="InterPro" id="IPR004031">
    <property type="entry name" value="PMP22/EMP/MP20/Claudin"/>
</dbReference>
<evidence type="ECO:0000256" key="2">
    <source>
        <dbReference type="ARBA" id="ARBA00022692"/>
    </source>
</evidence>
<gene>
    <name evidence="7" type="ORF">PoB_003516700</name>
</gene>
<keyword evidence="8" id="KW-1185">Reference proteome</keyword>
<organism evidence="7 8">
    <name type="scientific">Plakobranchus ocellatus</name>
    <dbReference type="NCBI Taxonomy" id="259542"/>
    <lineage>
        <taxon>Eukaryota</taxon>
        <taxon>Metazoa</taxon>
        <taxon>Spiralia</taxon>
        <taxon>Lophotrochozoa</taxon>
        <taxon>Mollusca</taxon>
        <taxon>Gastropoda</taxon>
        <taxon>Heterobranchia</taxon>
        <taxon>Euthyneura</taxon>
        <taxon>Panpulmonata</taxon>
        <taxon>Sacoglossa</taxon>
        <taxon>Placobranchoidea</taxon>
        <taxon>Plakobranchidae</taxon>
        <taxon>Plakobranchus</taxon>
    </lineage>
</organism>
<proteinExistence type="predicted"/>
<evidence type="ECO:0000256" key="6">
    <source>
        <dbReference type="SAM" id="Phobius"/>
    </source>
</evidence>
<evidence type="ECO:0000256" key="1">
    <source>
        <dbReference type="ARBA" id="ARBA00004141"/>
    </source>
</evidence>
<keyword evidence="2 6" id="KW-0812">Transmembrane</keyword>
<dbReference type="Pfam" id="PF00822">
    <property type="entry name" value="PMP22_Claudin"/>
    <property type="match status" value="1"/>
</dbReference>
<evidence type="ECO:0000256" key="5">
    <source>
        <dbReference type="SAM" id="MobiDB-lite"/>
    </source>
</evidence>
<dbReference type="InterPro" id="IPR050579">
    <property type="entry name" value="PMP-22/EMP/MP20-like"/>
</dbReference>
<evidence type="ECO:0000256" key="3">
    <source>
        <dbReference type="ARBA" id="ARBA00022989"/>
    </source>
</evidence>
<feature type="region of interest" description="Disordered" evidence="5">
    <location>
        <begin position="190"/>
        <end position="217"/>
    </location>
</feature>
<feature type="transmembrane region" description="Helical" evidence="6">
    <location>
        <begin position="12"/>
        <end position="30"/>
    </location>
</feature>
<dbReference type="GO" id="GO:0005886">
    <property type="term" value="C:plasma membrane"/>
    <property type="evidence" value="ECO:0007669"/>
    <property type="project" value="TreeGrafter"/>
</dbReference>
<dbReference type="EMBL" id="BLXT01003974">
    <property type="protein sequence ID" value="GFO08662.1"/>
    <property type="molecule type" value="Genomic_DNA"/>
</dbReference>
<dbReference type="Proteomes" id="UP000735302">
    <property type="component" value="Unassembled WGS sequence"/>
</dbReference>
<keyword evidence="4 6" id="KW-0472">Membrane</keyword>
<comment type="caution">
    <text evidence="7">The sequence shown here is derived from an EMBL/GenBank/DDBJ whole genome shotgun (WGS) entry which is preliminary data.</text>
</comment>
<dbReference type="AlphaFoldDB" id="A0AAV4AN34"/>
<evidence type="ECO:0000256" key="4">
    <source>
        <dbReference type="ARBA" id="ARBA00023136"/>
    </source>
</evidence>
<feature type="transmembrane region" description="Helical" evidence="6">
    <location>
        <begin position="157"/>
        <end position="179"/>
    </location>
</feature>
<comment type="subcellular location">
    <subcellularLocation>
        <location evidence="1">Membrane</location>
        <topology evidence="1">Multi-pass membrane protein</topology>
    </subcellularLocation>
</comment>
<keyword evidence="3 6" id="KW-1133">Transmembrane helix</keyword>
<dbReference type="PANTHER" id="PTHR10671:SF108">
    <property type="entry name" value="CLAUDIN FAMILY PROTEIN-RELATED"/>
    <property type="match status" value="1"/>
</dbReference>
<feature type="transmembrane region" description="Helical" evidence="6">
    <location>
        <begin position="81"/>
        <end position="105"/>
    </location>
</feature>
<evidence type="ECO:0000313" key="7">
    <source>
        <dbReference type="EMBL" id="GFO08662.1"/>
    </source>
</evidence>
<dbReference type="Gene3D" id="1.20.140.150">
    <property type="match status" value="1"/>
</dbReference>
<reference evidence="7 8" key="1">
    <citation type="journal article" date="2021" name="Elife">
        <title>Chloroplast acquisition without the gene transfer in kleptoplastic sea slugs, Plakobranchus ocellatus.</title>
        <authorList>
            <person name="Maeda T."/>
            <person name="Takahashi S."/>
            <person name="Yoshida T."/>
            <person name="Shimamura S."/>
            <person name="Takaki Y."/>
            <person name="Nagai Y."/>
            <person name="Toyoda A."/>
            <person name="Suzuki Y."/>
            <person name="Arimoto A."/>
            <person name="Ishii H."/>
            <person name="Satoh N."/>
            <person name="Nishiyama T."/>
            <person name="Hasebe M."/>
            <person name="Maruyama T."/>
            <person name="Minagawa J."/>
            <person name="Obokata J."/>
            <person name="Shigenobu S."/>
        </authorList>
    </citation>
    <scope>NUCLEOTIDE SEQUENCE [LARGE SCALE GENOMIC DNA]</scope>
</reference>
<evidence type="ECO:0000313" key="8">
    <source>
        <dbReference type="Proteomes" id="UP000735302"/>
    </source>
</evidence>
<accession>A0AAV4AN34</accession>
<dbReference type="PANTHER" id="PTHR10671">
    <property type="entry name" value="EPITHELIAL MEMBRANE PROTEIN-RELATED"/>
    <property type="match status" value="1"/>
</dbReference>
<protein>
    <submittedName>
        <fullName evidence="7">Uncharacterized protein</fullName>
    </submittedName>
</protein>
<feature type="transmembrane region" description="Helical" evidence="6">
    <location>
        <begin position="117"/>
        <end position="137"/>
    </location>
</feature>
<sequence length="217" mass="24076">MGLIRGFLAANTLGKVAFFTLLVAELFNWLCFTMNDWGLYDTRIENDGNKIGYGVWRLCGNQEPDPNCQDLDGWRLRWYGAFQAFCVLGFVGVNAAFGLILLMLFVPQCIGNRELGFFCSIASLAAAVCYFISLVIFGANWDSTYDQGFDRETFGAAFFLAIFVLLLSVVAGICAILGVRGQQVMATSSTSGEAERKQHHQQQQQQQQQTTSNETKA</sequence>